<protein>
    <recommendedName>
        <fullName evidence="3">DUF4238 domain-containing protein</fullName>
    </recommendedName>
</protein>
<evidence type="ECO:0000313" key="1">
    <source>
        <dbReference type="EMBL" id="GGN91498.1"/>
    </source>
</evidence>
<dbReference type="EMBL" id="BMLN01000001">
    <property type="protein sequence ID" value="GGN91498.1"/>
    <property type="molecule type" value="Genomic_DNA"/>
</dbReference>
<dbReference type="RefSeq" id="WP_018975260.1">
    <property type="nucleotide sequence ID" value="NZ_BMLN01000001.1"/>
</dbReference>
<gene>
    <name evidence="1" type="ORF">GCM10010969_03240</name>
</gene>
<dbReference type="Pfam" id="PF14022">
    <property type="entry name" value="DUF4238"/>
    <property type="match status" value="1"/>
</dbReference>
<comment type="caution">
    <text evidence="1">The sequence shown here is derived from an EMBL/GenBank/DDBJ whole genome shotgun (WGS) entry which is preliminary data.</text>
</comment>
<organism evidence="1 2">
    <name type="scientific">Saccharibacillus kuerlensis</name>
    <dbReference type="NCBI Taxonomy" id="459527"/>
    <lineage>
        <taxon>Bacteria</taxon>
        <taxon>Bacillati</taxon>
        <taxon>Bacillota</taxon>
        <taxon>Bacilli</taxon>
        <taxon>Bacillales</taxon>
        <taxon>Paenibacillaceae</taxon>
        <taxon>Saccharibacillus</taxon>
    </lineage>
</organism>
<dbReference type="Proteomes" id="UP000606653">
    <property type="component" value="Unassembled WGS sequence"/>
</dbReference>
<reference evidence="2" key="1">
    <citation type="journal article" date="2019" name="Int. J. Syst. Evol. Microbiol.">
        <title>The Global Catalogue of Microorganisms (GCM) 10K type strain sequencing project: providing services to taxonomists for standard genome sequencing and annotation.</title>
        <authorList>
            <consortium name="The Broad Institute Genomics Platform"/>
            <consortium name="The Broad Institute Genome Sequencing Center for Infectious Disease"/>
            <person name="Wu L."/>
            <person name="Ma J."/>
        </authorList>
    </citation>
    <scope>NUCLEOTIDE SEQUENCE [LARGE SCALE GENOMIC DNA]</scope>
    <source>
        <strain evidence="2">CGMCC 1.6964</strain>
    </source>
</reference>
<keyword evidence="2" id="KW-1185">Reference proteome</keyword>
<evidence type="ECO:0008006" key="3">
    <source>
        <dbReference type="Google" id="ProtNLM"/>
    </source>
</evidence>
<evidence type="ECO:0000313" key="2">
    <source>
        <dbReference type="Proteomes" id="UP000606653"/>
    </source>
</evidence>
<proteinExistence type="predicted"/>
<accession>A0ABQ2KT63</accession>
<name>A0ABQ2KT63_9BACL</name>
<dbReference type="InterPro" id="IPR025332">
    <property type="entry name" value="DUF4238"/>
</dbReference>
<sequence length="334" mass="39820">MAYRNQHYVPQAYLKAWTDSNDKLYVLNKNKSIHKHSKTDSILYSPNLYTRTVRDELILTPEDIESIFGKLKDYIIKINGVIIDDINEYANQYAFFDKWEIFNKDETLARKKQIKHEIDTVRITTTEHRWDQIENRWNELKEKIEKFIFEKKETLSSNDLNQLHNFIVAQKWRTPKSIQYYRDMISEEIERNEVQFVEQYGEISEEAIDQFALAYFKKKLMGYQDKDEKSHIIKEIELAGQYTIVFYVTESENYFYTSDNPVFTLIDAEFHNSMFNGMYFPVTPRILCAICKGDPNEIIVGTMGIELLEEFNELIIKNSQNYFISLLEIEQNNM</sequence>